<reference evidence="2 3" key="1">
    <citation type="submission" date="2014-02" db="EMBL/GenBank/DDBJ databases">
        <title>The genome sequence of Colletotrichum simmondsii CBS122122.</title>
        <authorList>
            <person name="Baroncelli R."/>
            <person name="Thon M.R."/>
        </authorList>
    </citation>
    <scope>NUCLEOTIDE SEQUENCE [LARGE SCALE GENOMIC DNA]</scope>
    <source>
        <strain evidence="2 3">CBS122122</strain>
    </source>
</reference>
<evidence type="ECO:0000313" key="2">
    <source>
        <dbReference type="EMBL" id="KXH38175.1"/>
    </source>
</evidence>
<feature type="compositionally biased region" description="Basic and acidic residues" evidence="1">
    <location>
        <begin position="34"/>
        <end position="43"/>
    </location>
</feature>
<gene>
    <name evidence="2" type="ORF">CSIM01_10490</name>
</gene>
<comment type="caution">
    <text evidence="2">The sequence shown here is derived from an EMBL/GenBank/DDBJ whole genome shotgun (WGS) entry which is preliminary data.</text>
</comment>
<keyword evidence="3" id="KW-1185">Reference proteome</keyword>
<dbReference type="EMBL" id="JFBX01000470">
    <property type="protein sequence ID" value="KXH38175.1"/>
    <property type="molecule type" value="Genomic_DNA"/>
</dbReference>
<organism evidence="2 3">
    <name type="scientific">Colletotrichum simmondsii</name>
    <dbReference type="NCBI Taxonomy" id="703756"/>
    <lineage>
        <taxon>Eukaryota</taxon>
        <taxon>Fungi</taxon>
        <taxon>Dikarya</taxon>
        <taxon>Ascomycota</taxon>
        <taxon>Pezizomycotina</taxon>
        <taxon>Sordariomycetes</taxon>
        <taxon>Hypocreomycetidae</taxon>
        <taxon>Glomerellales</taxon>
        <taxon>Glomerellaceae</taxon>
        <taxon>Colletotrichum</taxon>
        <taxon>Colletotrichum acutatum species complex</taxon>
    </lineage>
</organism>
<feature type="region of interest" description="Disordered" evidence="1">
    <location>
        <begin position="21"/>
        <end position="47"/>
    </location>
</feature>
<evidence type="ECO:0000313" key="3">
    <source>
        <dbReference type="Proteomes" id="UP000070328"/>
    </source>
</evidence>
<proteinExistence type="predicted"/>
<sequence length="177" mass="19966">MALPRLHNHQLLRRLMAMKHNLPQRRATQPPRGIEARGRHNDDALGMDNHMPQADAILMMLIARASRTFNERLTCGSIGRCKSSTAIKLISTLRRTSLDGRRKGVVLSEQISPRRDVALQVLTKHHCFPHVIRSDGGAFCMWLTLATAHSNTRPATSLATWTKYPNAQRHLVARIPM</sequence>
<dbReference type="AlphaFoldDB" id="A0A135SQP1"/>
<dbReference type="Proteomes" id="UP000070328">
    <property type="component" value="Unassembled WGS sequence"/>
</dbReference>
<protein>
    <submittedName>
        <fullName evidence="2">Uncharacterized protein</fullName>
    </submittedName>
</protein>
<evidence type="ECO:0000256" key="1">
    <source>
        <dbReference type="SAM" id="MobiDB-lite"/>
    </source>
</evidence>
<name>A0A135SQP1_9PEZI</name>
<accession>A0A135SQP1</accession>